<proteinExistence type="predicted"/>
<dbReference type="GO" id="GO:0016491">
    <property type="term" value="F:oxidoreductase activity"/>
    <property type="evidence" value="ECO:0007669"/>
    <property type="project" value="UniProtKB-KW"/>
</dbReference>
<protein>
    <submittedName>
        <fullName evidence="5">NAD-dependent epimerase/dehydratase family protein</fullName>
    </submittedName>
</protein>
<dbReference type="Proteomes" id="UP000696931">
    <property type="component" value="Unassembled WGS sequence"/>
</dbReference>
<dbReference type="Pfam" id="PF22725">
    <property type="entry name" value="GFO_IDH_MocA_C3"/>
    <property type="match status" value="1"/>
</dbReference>
<dbReference type="InterPro" id="IPR001509">
    <property type="entry name" value="Epimerase_deHydtase"/>
</dbReference>
<evidence type="ECO:0000259" key="3">
    <source>
        <dbReference type="Pfam" id="PF01408"/>
    </source>
</evidence>
<evidence type="ECO:0000313" key="5">
    <source>
        <dbReference type="EMBL" id="MBI5171087.1"/>
    </source>
</evidence>
<dbReference type="GO" id="GO:0000166">
    <property type="term" value="F:nucleotide binding"/>
    <property type="evidence" value="ECO:0007669"/>
    <property type="project" value="InterPro"/>
</dbReference>
<dbReference type="Gene3D" id="3.40.50.720">
    <property type="entry name" value="NAD(P)-binding Rossmann-like Domain"/>
    <property type="match status" value="2"/>
</dbReference>
<dbReference type="Gene3D" id="3.30.360.10">
    <property type="entry name" value="Dihydrodipicolinate Reductase, domain 2"/>
    <property type="match status" value="1"/>
</dbReference>
<organism evidence="5 6">
    <name type="scientific">Eiseniibacteriota bacterium</name>
    <dbReference type="NCBI Taxonomy" id="2212470"/>
    <lineage>
        <taxon>Bacteria</taxon>
        <taxon>Candidatus Eiseniibacteriota</taxon>
    </lineage>
</organism>
<gene>
    <name evidence="5" type="ORF">HZA61_16495</name>
</gene>
<dbReference type="InterPro" id="IPR050463">
    <property type="entry name" value="Gfo/Idh/MocA_oxidrdct_glycsds"/>
</dbReference>
<dbReference type="SUPFAM" id="SSF55347">
    <property type="entry name" value="Glyceraldehyde-3-phosphate dehydrogenase-like, C-terminal domain"/>
    <property type="match status" value="1"/>
</dbReference>
<evidence type="ECO:0000259" key="2">
    <source>
        <dbReference type="Pfam" id="PF01370"/>
    </source>
</evidence>
<accession>A0A933W9X3</accession>
<keyword evidence="1" id="KW-0560">Oxidoreductase</keyword>
<dbReference type="AlphaFoldDB" id="A0A933W9X3"/>
<reference evidence="5" key="1">
    <citation type="submission" date="2020-07" db="EMBL/GenBank/DDBJ databases">
        <title>Huge and variable diversity of episymbiotic CPR bacteria and DPANN archaea in groundwater ecosystems.</title>
        <authorList>
            <person name="He C.Y."/>
            <person name="Keren R."/>
            <person name="Whittaker M."/>
            <person name="Farag I.F."/>
            <person name="Doudna J."/>
            <person name="Cate J.H.D."/>
            <person name="Banfield J.F."/>
        </authorList>
    </citation>
    <scope>NUCLEOTIDE SEQUENCE</scope>
    <source>
        <strain evidence="5">NC_groundwater_1813_Pr3_B-0.1um_71_17</strain>
    </source>
</reference>
<dbReference type="InterPro" id="IPR036291">
    <property type="entry name" value="NAD(P)-bd_dom_sf"/>
</dbReference>
<dbReference type="Pfam" id="PF01370">
    <property type="entry name" value="Epimerase"/>
    <property type="match status" value="1"/>
</dbReference>
<comment type="caution">
    <text evidence="5">The sequence shown here is derived from an EMBL/GenBank/DDBJ whole genome shotgun (WGS) entry which is preliminary data.</text>
</comment>
<dbReference type="EMBL" id="JACRIW010000118">
    <property type="protein sequence ID" value="MBI5171087.1"/>
    <property type="molecule type" value="Genomic_DNA"/>
</dbReference>
<evidence type="ECO:0000259" key="4">
    <source>
        <dbReference type="Pfam" id="PF22725"/>
    </source>
</evidence>
<dbReference type="PANTHER" id="PTHR43818">
    <property type="entry name" value="BCDNA.GH03377"/>
    <property type="match status" value="1"/>
</dbReference>
<dbReference type="Pfam" id="PF01408">
    <property type="entry name" value="GFO_IDH_MocA"/>
    <property type="match status" value="1"/>
</dbReference>
<evidence type="ECO:0000256" key="1">
    <source>
        <dbReference type="ARBA" id="ARBA00023002"/>
    </source>
</evidence>
<feature type="domain" description="GFO/IDH/MocA-like oxidoreductase" evidence="4">
    <location>
        <begin position="456"/>
        <end position="577"/>
    </location>
</feature>
<dbReference type="InterPro" id="IPR000683">
    <property type="entry name" value="Gfo/Idh/MocA-like_OxRdtase_N"/>
</dbReference>
<dbReference type="SUPFAM" id="SSF51735">
    <property type="entry name" value="NAD(P)-binding Rossmann-fold domains"/>
    <property type="match status" value="2"/>
</dbReference>
<dbReference type="InterPro" id="IPR055170">
    <property type="entry name" value="GFO_IDH_MocA-like_dom"/>
</dbReference>
<feature type="domain" description="NAD-dependent epimerase/dehydratase" evidence="2">
    <location>
        <begin position="3"/>
        <end position="200"/>
    </location>
</feature>
<dbReference type="PANTHER" id="PTHR43818:SF11">
    <property type="entry name" value="BCDNA.GH03377"/>
    <property type="match status" value="1"/>
</dbReference>
<name>A0A933W9X3_UNCEI</name>
<evidence type="ECO:0000313" key="6">
    <source>
        <dbReference type="Proteomes" id="UP000696931"/>
    </source>
</evidence>
<feature type="domain" description="Gfo/Idh/MocA-like oxidoreductase N-terminal" evidence="3">
    <location>
        <begin position="329"/>
        <end position="447"/>
    </location>
</feature>
<sequence length="669" mass="70703">MKILVTGAGGFIGLRLLQRLLSEGHDVVALVRSVRGELKLTRERLTVVKGDMTDAASLDRATQGCDVVVHLANATAVTDWAKARAINVDGTRALVAACERAKVKRLVFTSTLSALREKRGPYGQTKLEAEVVVRQSGMPFVILRPSLVYGAHGVGLVANLAAYLRGLPAVPVIGDGRIELDPIHLNDVNEIIVQCLTRDDVLGKAYDLLGPDRITFNEFLDRLSAEIGVKKPYVHLPGGPMLLAAHVGKALLGKFPITEDNVLGLTSPAKIDREGAFRDFKLAWTKLDQGLRDVLVEPQPGDEGAIAPGRAGVPVAPLMRAMPRPQRPVRVAVVGLGKLGVAHTAVLSMVPNTELVGVSDLAPALGKSLRGMGYLAPFYPSVTELLAQAKPDAVWICTPPHAHEPVARQVVEAGAAAFVEKPLAHSVESAEALAALAARPDAKVACGYTLAFWPSFAAAQHAITSGAIGEVKGGKSSMFLSQVFGPQKGWIVDPAKSGGGVVANISSHLLFVLRWCLGQPVAVKGEWKKLYGAVEDEVKATFRLANGAEVTFESSWSVKGYNMSATTLEVTGTNGTITVTNESVELNLSAAAAGWPAGVTKLLHPELPQPSRFDLNGEAYTLEDAAFAAWVAGGSEPPGTAALGLDVQRMMGALYASCDQNGAEVEVAR</sequence>